<dbReference type="AlphaFoldDB" id="A0A9N7VYA9"/>
<evidence type="ECO:0000256" key="1">
    <source>
        <dbReference type="SAM" id="MobiDB-lite"/>
    </source>
</evidence>
<evidence type="ECO:0000313" key="2">
    <source>
        <dbReference type="EMBL" id="CAB1458049.1"/>
    </source>
</evidence>
<sequence>MKSEFKERGFGLRLRFLESRAGRWIRDLGQDSAGGPGATCGQRRAGKEETQGWTEGLVVTGSQTRSWLRAGHSRSSSGCEAEVNNRLSLLDAIISEMSEAEN</sequence>
<accession>A0A9N7VYA9</accession>
<organism evidence="2 3">
    <name type="scientific">Pleuronectes platessa</name>
    <name type="common">European plaice</name>
    <dbReference type="NCBI Taxonomy" id="8262"/>
    <lineage>
        <taxon>Eukaryota</taxon>
        <taxon>Metazoa</taxon>
        <taxon>Chordata</taxon>
        <taxon>Craniata</taxon>
        <taxon>Vertebrata</taxon>
        <taxon>Euteleostomi</taxon>
        <taxon>Actinopterygii</taxon>
        <taxon>Neopterygii</taxon>
        <taxon>Teleostei</taxon>
        <taxon>Neoteleostei</taxon>
        <taxon>Acanthomorphata</taxon>
        <taxon>Carangaria</taxon>
        <taxon>Pleuronectiformes</taxon>
        <taxon>Pleuronectoidei</taxon>
        <taxon>Pleuronectidae</taxon>
        <taxon>Pleuronectes</taxon>
    </lineage>
</organism>
<name>A0A9N7VYA9_PLEPL</name>
<dbReference type="Proteomes" id="UP001153269">
    <property type="component" value="Unassembled WGS sequence"/>
</dbReference>
<keyword evidence="3" id="KW-1185">Reference proteome</keyword>
<proteinExistence type="predicted"/>
<evidence type="ECO:0000313" key="3">
    <source>
        <dbReference type="Proteomes" id="UP001153269"/>
    </source>
</evidence>
<gene>
    <name evidence="2" type="ORF">PLEPLA_LOCUS45877</name>
</gene>
<protein>
    <submittedName>
        <fullName evidence="2">Uncharacterized protein</fullName>
    </submittedName>
</protein>
<dbReference type="EMBL" id="CADEAL010004369">
    <property type="protein sequence ID" value="CAB1458049.1"/>
    <property type="molecule type" value="Genomic_DNA"/>
</dbReference>
<comment type="caution">
    <text evidence="2">The sequence shown here is derived from an EMBL/GenBank/DDBJ whole genome shotgun (WGS) entry which is preliminary data.</text>
</comment>
<feature type="region of interest" description="Disordered" evidence="1">
    <location>
        <begin position="28"/>
        <end position="51"/>
    </location>
</feature>
<reference evidence="2" key="1">
    <citation type="submission" date="2020-03" db="EMBL/GenBank/DDBJ databases">
        <authorList>
            <person name="Weist P."/>
        </authorList>
    </citation>
    <scope>NUCLEOTIDE SEQUENCE</scope>
</reference>